<keyword evidence="2" id="KW-1185">Reference proteome</keyword>
<sequence length="52" mass="6107">YEKNRINWSKLLTVMLVERNINGIENDNEDSTIFFNKILIILQSNGLYFGSK</sequence>
<evidence type="ECO:0000313" key="2">
    <source>
        <dbReference type="Proteomes" id="UP000887458"/>
    </source>
</evidence>
<dbReference type="Proteomes" id="UP000887458">
    <property type="component" value="Unassembled WGS sequence"/>
</dbReference>
<protein>
    <submittedName>
        <fullName evidence="1">Uncharacterized protein</fullName>
    </submittedName>
</protein>
<dbReference type="EMBL" id="NJHN03000047">
    <property type="protein sequence ID" value="KAH9421065.1"/>
    <property type="molecule type" value="Genomic_DNA"/>
</dbReference>
<organism evidence="1 2">
    <name type="scientific">Dermatophagoides pteronyssinus</name>
    <name type="common">European house dust mite</name>
    <dbReference type="NCBI Taxonomy" id="6956"/>
    <lineage>
        <taxon>Eukaryota</taxon>
        <taxon>Metazoa</taxon>
        <taxon>Ecdysozoa</taxon>
        <taxon>Arthropoda</taxon>
        <taxon>Chelicerata</taxon>
        <taxon>Arachnida</taxon>
        <taxon>Acari</taxon>
        <taxon>Acariformes</taxon>
        <taxon>Sarcoptiformes</taxon>
        <taxon>Astigmata</taxon>
        <taxon>Psoroptidia</taxon>
        <taxon>Analgoidea</taxon>
        <taxon>Pyroglyphidae</taxon>
        <taxon>Dermatophagoidinae</taxon>
        <taxon>Dermatophagoides</taxon>
    </lineage>
</organism>
<accession>A0ABQ8JF65</accession>
<reference evidence="1 2" key="1">
    <citation type="journal article" date="2018" name="J. Allergy Clin. Immunol.">
        <title>High-quality assembly of Dermatophagoides pteronyssinus genome and transcriptome reveals a wide range of novel allergens.</title>
        <authorList>
            <person name="Liu X.Y."/>
            <person name="Yang K.Y."/>
            <person name="Wang M.Q."/>
            <person name="Kwok J.S."/>
            <person name="Zeng X."/>
            <person name="Yang Z."/>
            <person name="Xiao X.J."/>
            <person name="Lau C.P."/>
            <person name="Li Y."/>
            <person name="Huang Z.M."/>
            <person name="Ba J.G."/>
            <person name="Yim A.K."/>
            <person name="Ouyang C.Y."/>
            <person name="Ngai S.M."/>
            <person name="Chan T.F."/>
            <person name="Leung E.L."/>
            <person name="Liu L."/>
            <person name="Liu Z.G."/>
            <person name="Tsui S.K."/>
        </authorList>
    </citation>
    <scope>NUCLEOTIDE SEQUENCE [LARGE SCALE GENOMIC DNA]</scope>
    <source>
        <strain evidence="1">Derp</strain>
    </source>
</reference>
<reference evidence="1 2" key="2">
    <citation type="journal article" date="2022" name="Mol. Biol. Evol.">
        <title>Comparative Genomics Reveals Insights into the Divergent Evolution of Astigmatic Mites and Household Pest Adaptations.</title>
        <authorList>
            <person name="Xiong Q."/>
            <person name="Wan A.T."/>
            <person name="Liu X."/>
            <person name="Fung C.S."/>
            <person name="Xiao X."/>
            <person name="Malainual N."/>
            <person name="Hou J."/>
            <person name="Wang L."/>
            <person name="Wang M."/>
            <person name="Yang K.Y."/>
            <person name="Cui Y."/>
            <person name="Leung E.L."/>
            <person name="Nong W."/>
            <person name="Shin S.K."/>
            <person name="Au S.W."/>
            <person name="Jeong K.Y."/>
            <person name="Chew F.T."/>
            <person name="Hui J.H."/>
            <person name="Leung T.F."/>
            <person name="Tungtrongchitr A."/>
            <person name="Zhong N."/>
            <person name="Liu Z."/>
            <person name="Tsui S.K."/>
        </authorList>
    </citation>
    <scope>NUCLEOTIDE SEQUENCE [LARGE SCALE GENOMIC DNA]</scope>
    <source>
        <strain evidence="1">Derp</strain>
    </source>
</reference>
<gene>
    <name evidence="1" type="ORF">DERP_001507</name>
</gene>
<proteinExistence type="predicted"/>
<feature type="non-terminal residue" evidence="1">
    <location>
        <position position="1"/>
    </location>
</feature>
<name>A0ABQ8JF65_DERPT</name>
<evidence type="ECO:0000313" key="1">
    <source>
        <dbReference type="EMBL" id="KAH9421065.1"/>
    </source>
</evidence>
<comment type="caution">
    <text evidence="1">The sequence shown here is derived from an EMBL/GenBank/DDBJ whole genome shotgun (WGS) entry which is preliminary data.</text>
</comment>